<evidence type="ECO:0000256" key="1">
    <source>
        <dbReference type="ARBA" id="ARBA00004496"/>
    </source>
</evidence>
<name>A0A931BQC2_9HYPH</name>
<keyword evidence="4" id="KW-0677">Repeat</keyword>
<dbReference type="PROSITE" id="PS00380">
    <property type="entry name" value="RHODANESE_1"/>
    <property type="match status" value="1"/>
</dbReference>
<dbReference type="RefSeq" id="WP_196272097.1">
    <property type="nucleotide sequence ID" value="NZ_JADQDO010000005.1"/>
</dbReference>
<evidence type="ECO:0000256" key="2">
    <source>
        <dbReference type="ARBA" id="ARBA00022490"/>
    </source>
</evidence>
<comment type="caution">
    <text evidence="10">The sequence shown here is derived from an EMBL/GenBank/DDBJ whole genome shotgun (WGS) entry which is preliminary data.</text>
</comment>
<dbReference type="PANTHER" id="PTHR11364:SF27">
    <property type="entry name" value="SULFURTRANSFERASE"/>
    <property type="match status" value="1"/>
</dbReference>
<dbReference type="Pfam" id="PF00581">
    <property type="entry name" value="Rhodanese"/>
    <property type="match status" value="2"/>
</dbReference>
<dbReference type="CDD" id="cd01449">
    <property type="entry name" value="TST_Repeat_2"/>
    <property type="match status" value="1"/>
</dbReference>
<comment type="subcellular location">
    <subcellularLocation>
        <location evidence="1">Cytoplasm</location>
    </subcellularLocation>
</comment>
<dbReference type="InterPro" id="IPR045078">
    <property type="entry name" value="TST/MPST-like"/>
</dbReference>
<dbReference type="SUPFAM" id="SSF52821">
    <property type="entry name" value="Rhodanese/Cell cycle control phosphatase"/>
    <property type="match status" value="2"/>
</dbReference>
<protein>
    <recommendedName>
        <fullName evidence="7">3-mercaptopyruvate sulfurtransferase</fullName>
        <ecNumber evidence="6">2.8.1.2</ecNumber>
    </recommendedName>
    <alternativeName>
        <fullName evidence="8">Rhodanese-like protein</fullName>
    </alternativeName>
</protein>
<dbReference type="PANTHER" id="PTHR11364">
    <property type="entry name" value="THIOSULFATE SULFERTANSFERASE"/>
    <property type="match status" value="1"/>
</dbReference>
<evidence type="ECO:0000256" key="3">
    <source>
        <dbReference type="ARBA" id="ARBA00022679"/>
    </source>
</evidence>
<dbReference type="GO" id="GO:0005737">
    <property type="term" value="C:cytoplasm"/>
    <property type="evidence" value="ECO:0007669"/>
    <property type="project" value="UniProtKB-SubCell"/>
</dbReference>
<evidence type="ECO:0000256" key="8">
    <source>
        <dbReference type="ARBA" id="ARBA00078354"/>
    </source>
</evidence>
<dbReference type="CDD" id="cd01448">
    <property type="entry name" value="TST_Repeat_1"/>
    <property type="match status" value="1"/>
</dbReference>
<sequence>MPQPFVSTAWLQDHLNDANVVIVDGSWYLPTQNRDPQEEFLSAHIPGAIRFDIDTVKDTSSTLPHMLPTAEEFAATVGAMGISDDATIIVYDGVGLFSAPRVLWTFRVFGARDVRILDGGFPAWNAEVRPIETGPEKPRPARTFKAKLDASAVVDSVGVLQALQSGSAQIVDARPAERFRGEAPEPRPGLRAGHMPGSLNLPFAQIVENGRLKDKADLEQAIKDSGVDPERPVITSCGSGVSAAILALAFETTGHPIKAIYDGSWSEWGARTDLPIATGPAEKA</sequence>
<dbReference type="FunFam" id="3.40.250.10:FF:000015">
    <property type="entry name" value="Sulfurtransferase"/>
    <property type="match status" value="1"/>
</dbReference>
<dbReference type="AlphaFoldDB" id="A0A931BQC2"/>
<dbReference type="EC" id="2.8.1.2" evidence="6"/>
<dbReference type="GO" id="GO:0016784">
    <property type="term" value="F:3-mercaptopyruvate sulfurtransferase activity"/>
    <property type="evidence" value="ECO:0007669"/>
    <property type="project" value="UniProtKB-EC"/>
</dbReference>
<evidence type="ECO:0000256" key="5">
    <source>
        <dbReference type="ARBA" id="ARBA00051793"/>
    </source>
</evidence>
<evidence type="ECO:0000259" key="9">
    <source>
        <dbReference type="PROSITE" id="PS50206"/>
    </source>
</evidence>
<evidence type="ECO:0000313" key="11">
    <source>
        <dbReference type="Proteomes" id="UP000599312"/>
    </source>
</evidence>
<evidence type="ECO:0000313" key="10">
    <source>
        <dbReference type="EMBL" id="MBF9234103.1"/>
    </source>
</evidence>
<reference evidence="10" key="1">
    <citation type="submission" date="2020-11" db="EMBL/GenBank/DDBJ databases">
        <authorList>
            <person name="Kim M.K."/>
        </authorList>
    </citation>
    <scope>NUCLEOTIDE SEQUENCE</scope>
    <source>
        <strain evidence="10">BT350</strain>
    </source>
</reference>
<dbReference type="NCBIfam" id="NF008557">
    <property type="entry name" value="PRK11493.1"/>
    <property type="match status" value="1"/>
</dbReference>
<dbReference type="Gene3D" id="3.40.250.10">
    <property type="entry name" value="Rhodanese-like domain"/>
    <property type="match status" value="2"/>
</dbReference>
<dbReference type="InterPro" id="IPR001763">
    <property type="entry name" value="Rhodanese-like_dom"/>
</dbReference>
<dbReference type="PROSITE" id="PS50206">
    <property type="entry name" value="RHODANESE_3"/>
    <property type="match status" value="2"/>
</dbReference>
<dbReference type="InterPro" id="IPR036873">
    <property type="entry name" value="Rhodanese-like_dom_sf"/>
</dbReference>
<keyword evidence="11" id="KW-1185">Reference proteome</keyword>
<feature type="domain" description="Rhodanese" evidence="9">
    <location>
        <begin position="164"/>
        <end position="277"/>
    </location>
</feature>
<organism evidence="10 11">
    <name type="scientific">Microvirga alba</name>
    <dbReference type="NCBI Taxonomy" id="2791025"/>
    <lineage>
        <taxon>Bacteria</taxon>
        <taxon>Pseudomonadati</taxon>
        <taxon>Pseudomonadota</taxon>
        <taxon>Alphaproteobacteria</taxon>
        <taxon>Hyphomicrobiales</taxon>
        <taxon>Methylobacteriaceae</taxon>
        <taxon>Microvirga</taxon>
    </lineage>
</organism>
<dbReference type="FunFam" id="3.40.250.10:FF:000001">
    <property type="entry name" value="Sulfurtransferase"/>
    <property type="match status" value="1"/>
</dbReference>
<dbReference type="InterPro" id="IPR001307">
    <property type="entry name" value="Thiosulphate_STrfase_CS"/>
</dbReference>
<dbReference type="GO" id="GO:0004792">
    <property type="term" value="F:thiosulfate-cyanide sulfurtransferase activity"/>
    <property type="evidence" value="ECO:0007669"/>
    <property type="project" value="InterPro"/>
</dbReference>
<keyword evidence="2" id="KW-0963">Cytoplasm</keyword>
<dbReference type="Proteomes" id="UP000599312">
    <property type="component" value="Unassembled WGS sequence"/>
</dbReference>
<dbReference type="SMART" id="SM00450">
    <property type="entry name" value="RHOD"/>
    <property type="match status" value="2"/>
</dbReference>
<accession>A0A931BQC2</accession>
<dbReference type="EMBL" id="JADQDO010000005">
    <property type="protein sequence ID" value="MBF9234103.1"/>
    <property type="molecule type" value="Genomic_DNA"/>
</dbReference>
<feature type="domain" description="Rhodanese" evidence="9">
    <location>
        <begin position="16"/>
        <end position="133"/>
    </location>
</feature>
<gene>
    <name evidence="10" type="primary">sseA</name>
    <name evidence="10" type="ORF">I2H38_12005</name>
</gene>
<evidence type="ECO:0000256" key="7">
    <source>
        <dbReference type="ARBA" id="ARBA00070833"/>
    </source>
</evidence>
<evidence type="ECO:0000256" key="4">
    <source>
        <dbReference type="ARBA" id="ARBA00022737"/>
    </source>
</evidence>
<comment type="catalytic activity">
    <reaction evidence="5">
        <text>2-oxo-3-sulfanylpropanoate + [thioredoxin]-dithiol = [thioredoxin]-disulfide + hydrogen sulfide + pyruvate + H(+)</text>
        <dbReference type="Rhea" id="RHEA:21740"/>
        <dbReference type="Rhea" id="RHEA-COMP:10698"/>
        <dbReference type="Rhea" id="RHEA-COMP:10700"/>
        <dbReference type="ChEBI" id="CHEBI:15361"/>
        <dbReference type="ChEBI" id="CHEBI:15378"/>
        <dbReference type="ChEBI" id="CHEBI:29919"/>
        <dbReference type="ChEBI" id="CHEBI:29950"/>
        <dbReference type="ChEBI" id="CHEBI:50058"/>
        <dbReference type="ChEBI" id="CHEBI:57678"/>
        <dbReference type="EC" id="2.8.1.2"/>
    </reaction>
    <physiologicalReaction direction="left-to-right" evidence="5">
        <dbReference type="Rhea" id="RHEA:21741"/>
    </physiologicalReaction>
</comment>
<keyword evidence="3 10" id="KW-0808">Transferase</keyword>
<evidence type="ECO:0000256" key="6">
    <source>
        <dbReference type="ARBA" id="ARBA00066832"/>
    </source>
</evidence>
<proteinExistence type="predicted"/>